<dbReference type="PANTHER" id="PTHR24208:SF166">
    <property type="entry name" value="LIM HOMEOBOX TRANSCRIPTION FACTOR 1 ALPHA, ISOFORM B"/>
    <property type="match status" value="1"/>
</dbReference>
<gene>
    <name evidence="9" type="ORF">HOO65_040146</name>
</gene>
<dbReference type="PROSITE" id="PS50071">
    <property type="entry name" value="HOMEOBOX_2"/>
    <property type="match status" value="1"/>
</dbReference>
<feature type="DNA-binding region" description="Homeobox" evidence="5">
    <location>
        <begin position="215"/>
        <end position="275"/>
    </location>
</feature>
<evidence type="ECO:0000259" key="8">
    <source>
        <dbReference type="PROSITE" id="PS50071"/>
    </source>
</evidence>
<evidence type="ECO:0000256" key="6">
    <source>
        <dbReference type="RuleBase" id="RU000682"/>
    </source>
</evidence>
<evidence type="ECO:0000256" key="3">
    <source>
        <dbReference type="ARBA" id="ARBA00023155"/>
    </source>
</evidence>
<dbReference type="InterPro" id="IPR050453">
    <property type="entry name" value="LIM_Homeobox_TF"/>
</dbReference>
<sequence>MASNRLGPPAASPSPPPPSTLSNSGVPSHPGQPESCGSQSDCVNESQSRAHWPQLSSASYTPDVQQPSAFLARFDQAMATGDISQNSQSQQHFYVQGQYQQPRLPIYPDHHTITSSMYPIPGLRERPQYHESFRGSHPDPSMETLAIPRPYEPLHGLPPPPTCGPSSAYDTDLPYSSSSGPATLNDENMSDEDYENPVSLQSGGISATDKRSQRLKMKRFRLTHQQTRFLMSEFAKQPRPDARRREELSQLIPGLSPRQVQVWFQNRSTNSRAKAKRLTADDRNRMIGMRAVPEGFDNVSALRSQYGAIHNLHADRVMGSSQHRQQAQQLQHPRPSESPSAVSSYSMSSYTMPAASLLPYVQQQSATASDHAHASHQHQHPQQCQHPPSRQAGYDSHSFSSAHVFVSEPPHAQSVNQGYENNALSISNLARNPYTPRFSVPPSSSLGQAIQMNMAANVDPRGGLNPLVSAQIPMYSLMPQQNSDASRSFEGTPLYSVPSSSLPTSNYPLMPPIKSRHSPSAVSHLHARTSPSPAPSISLAPQALREIASSATAAVTTTLGNSPSVIQAESNSPFSRPETPE</sequence>
<name>A0ABR4MHX6_9PEZI</name>
<feature type="compositionally biased region" description="Low complexity" evidence="7">
    <location>
        <begin position="322"/>
        <end position="345"/>
    </location>
</feature>
<dbReference type="InterPro" id="IPR009057">
    <property type="entry name" value="Homeodomain-like_sf"/>
</dbReference>
<feature type="compositionally biased region" description="Low complexity" evidence="7">
    <location>
        <begin position="380"/>
        <end position="396"/>
    </location>
</feature>
<evidence type="ECO:0000313" key="9">
    <source>
        <dbReference type="EMBL" id="KAL2887809.1"/>
    </source>
</evidence>
<keyword evidence="10" id="KW-1185">Reference proteome</keyword>
<accession>A0ABR4MHX6</accession>
<keyword evidence="4 5" id="KW-0539">Nucleus</keyword>
<evidence type="ECO:0000256" key="7">
    <source>
        <dbReference type="SAM" id="MobiDB-lite"/>
    </source>
</evidence>
<feature type="region of interest" description="Disordered" evidence="7">
    <location>
        <begin position="362"/>
        <end position="396"/>
    </location>
</feature>
<dbReference type="SMART" id="SM00389">
    <property type="entry name" value="HOX"/>
    <property type="match status" value="1"/>
</dbReference>
<dbReference type="PANTHER" id="PTHR24208">
    <property type="entry name" value="LIM/HOMEOBOX PROTEIN LHX"/>
    <property type="match status" value="1"/>
</dbReference>
<feature type="domain" description="Homeobox" evidence="8">
    <location>
        <begin position="213"/>
        <end position="274"/>
    </location>
</feature>
<feature type="compositionally biased region" description="Polar residues" evidence="7">
    <location>
        <begin position="559"/>
        <end position="574"/>
    </location>
</feature>
<feature type="compositionally biased region" description="Polar residues" evidence="7">
    <location>
        <begin position="174"/>
        <end position="187"/>
    </location>
</feature>
<dbReference type="GO" id="GO:0003677">
    <property type="term" value="F:DNA binding"/>
    <property type="evidence" value="ECO:0007669"/>
    <property type="project" value="UniProtKB-KW"/>
</dbReference>
<protein>
    <submittedName>
        <fullName evidence="9">Homeobox protein HD-10</fullName>
    </submittedName>
</protein>
<evidence type="ECO:0000256" key="4">
    <source>
        <dbReference type="ARBA" id="ARBA00023242"/>
    </source>
</evidence>
<evidence type="ECO:0000256" key="1">
    <source>
        <dbReference type="ARBA" id="ARBA00004123"/>
    </source>
</evidence>
<reference evidence="9 10" key="1">
    <citation type="submission" date="2020-05" db="EMBL/GenBank/DDBJ databases">
        <title>Ceratocystis lukuohia genome.</title>
        <authorList>
            <person name="Harrington T.C."/>
            <person name="Kim K."/>
            <person name="Mayers C.G."/>
        </authorList>
    </citation>
    <scope>NUCLEOTIDE SEQUENCE [LARGE SCALE GENOMIC DNA]</scope>
    <source>
        <strain evidence="9 10">C4212</strain>
    </source>
</reference>
<feature type="region of interest" description="Disordered" evidence="7">
    <location>
        <begin position="318"/>
        <end position="345"/>
    </location>
</feature>
<dbReference type="EMBL" id="JABSNW010000004">
    <property type="protein sequence ID" value="KAL2887809.1"/>
    <property type="molecule type" value="Genomic_DNA"/>
</dbReference>
<dbReference type="Gene3D" id="1.10.10.60">
    <property type="entry name" value="Homeodomain-like"/>
    <property type="match status" value="1"/>
</dbReference>
<keyword evidence="2 5" id="KW-0238">DNA-binding</keyword>
<feature type="region of interest" description="Disordered" evidence="7">
    <location>
        <begin position="1"/>
        <end position="63"/>
    </location>
</feature>
<dbReference type="RefSeq" id="XP_070858989.1">
    <property type="nucleotide sequence ID" value="XM_071002698.1"/>
</dbReference>
<feature type="compositionally biased region" description="Polar residues" evidence="7">
    <location>
        <begin position="35"/>
        <end position="63"/>
    </location>
</feature>
<evidence type="ECO:0000256" key="2">
    <source>
        <dbReference type="ARBA" id="ARBA00023125"/>
    </source>
</evidence>
<evidence type="ECO:0000256" key="5">
    <source>
        <dbReference type="PROSITE-ProRule" id="PRU00108"/>
    </source>
</evidence>
<dbReference type="GeneID" id="98117922"/>
<keyword evidence="3 5" id="KW-0371">Homeobox</keyword>
<dbReference type="CDD" id="cd00086">
    <property type="entry name" value="homeodomain"/>
    <property type="match status" value="1"/>
</dbReference>
<dbReference type="SUPFAM" id="SSF46689">
    <property type="entry name" value="Homeodomain-like"/>
    <property type="match status" value="1"/>
</dbReference>
<dbReference type="InterPro" id="IPR001356">
    <property type="entry name" value="HD"/>
</dbReference>
<dbReference type="Pfam" id="PF00046">
    <property type="entry name" value="Homeodomain"/>
    <property type="match status" value="1"/>
</dbReference>
<dbReference type="Proteomes" id="UP001610728">
    <property type="component" value="Unassembled WGS sequence"/>
</dbReference>
<evidence type="ECO:0000313" key="10">
    <source>
        <dbReference type="Proteomes" id="UP001610728"/>
    </source>
</evidence>
<comment type="subcellular location">
    <subcellularLocation>
        <location evidence="1 5 6">Nucleus</location>
    </subcellularLocation>
</comment>
<organism evidence="9 10">
    <name type="scientific">Ceratocystis lukuohia</name>
    <dbReference type="NCBI Taxonomy" id="2019550"/>
    <lineage>
        <taxon>Eukaryota</taxon>
        <taxon>Fungi</taxon>
        <taxon>Dikarya</taxon>
        <taxon>Ascomycota</taxon>
        <taxon>Pezizomycotina</taxon>
        <taxon>Sordariomycetes</taxon>
        <taxon>Hypocreomycetidae</taxon>
        <taxon>Microascales</taxon>
        <taxon>Ceratocystidaceae</taxon>
        <taxon>Ceratocystis</taxon>
    </lineage>
</organism>
<feature type="compositionally biased region" description="Pro residues" evidence="7">
    <location>
        <begin position="10"/>
        <end position="19"/>
    </location>
</feature>
<feature type="region of interest" description="Disordered" evidence="7">
    <location>
        <begin position="129"/>
        <end position="212"/>
    </location>
</feature>
<comment type="caution">
    <text evidence="9">The sequence shown here is derived from an EMBL/GenBank/DDBJ whole genome shotgun (WGS) entry which is preliminary data.</text>
</comment>
<feature type="region of interest" description="Disordered" evidence="7">
    <location>
        <begin position="558"/>
        <end position="581"/>
    </location>
</feature>
<proteinExistence type="predicted"/>